<dbReference type="InterPro" id="IPR001967">
    <property type="entry name" value="Peptidase_S11_N"/>
</dbReference>
<evidence type="ECO:0000256" key="9">
    <source>
        <dbReference type="RuleBase" id="RU004016"/>
    </source>
</evidence>
<evidence type="ECO:0000259" key="11">
    <source>
        <dbReference type="Pfam" id="PF00768"/>
    </source>
</evidence>
<dbReference type="GO" id="GO:0008360">
    <property type="term" value="P:regulation of cell shape"/>
    <property type="evidence" value="ECO:0007669"/>
    <property type="project" value="UniProtKB-KW"/>
</dbReference>
<dbReference type="SUPFAM" id="SSF56601">
    <property type="entry name" value="beta-lactamase/transpeptidase-like"/>
    <property type="match status" value="1"/>
</dbReference>
<dbReference type="InterPro" id="IPR012338">
    <property type="entry name" value="Beta-lactam/transpept-like"/>
</dbReference>
<evidence type="ECO:0000256" key="6">
    <source>
        <dbReference type="ARBA" id="ARBA00023316"/>
    </source>
</evidence>
<dbReference type="EMBL" id="JACCBV010000001">
    <property type="protein sequence ID" value="NYE18169.1"/>
    <property type="molecule type" value="Genomic_DNA"/>
</dbReference>
<feature type="domain" description="Peptidase S11 D-alanyl-D-alanine carboxypeptidase A N-terminal" evidence="11">
    <location>
        <begin position="308"/>
        <end position="484"/>
    </location>
</feature>
<evidence type="ECO:0000256" key="8">
    <source>
        <dbReference type="PIRSR" id="PIRSR618044-2"/>
    </source>
</evidence>
<keyword evidence="12" id="KW-0121">Carboxypeptidase</keyword>
<proteinExistence type="inferred from homology"/>
<keyword evidence="3 12" id="KW-0378">Hydrolase</keyword>
<dbReference type="GO" id="GO:0071555">
    <property type="term" value="P:cell wall organization"/>
    <property type="evidence" value="ECO:0007669"/>
    <property type="project" value="UniProtKB-KW"/>
</dbReference>
<keyword evidence="2" id="KW-0732">Signal</keyword>
<dbReference type="GO" id="GO:0006508">
    <property type="term" value="P:proteolysis"/>
    <property type="evidence" value="ECO:0007669"/>
    <property type="project" value="InterPro"/>
</dbReference>
<accession>A0A7Y9GKJ7</accession>
<name>A0A7Y9GKJ7_9MICO</name>
<dbReference type="Pfam" id="PF00768">
    <property type="entry name" value="Peptidase_S11"/>
    <property type="match status" value="1"/>
</dbReference>
<keyword evidence="5" id="KW-0573">Peptidoglycan synthesis</keyword>
<comment type="caution">
    <text evidence="12">The sequence shown here is derived from an EMBL/GenBank/DDBJ whole genome shotgun (WGS) entry which is preliminary data.</text>
</comment>
<protein>
    <submittedName>
        <fullName evidence="12">D-alanyl-D-alanine carboxypeptidase (Penicillin-binding protein 5/6)</fullName>
        <ecNumber evidence="12">3.4.16.4</ecNumber>
    </submittedName>
</protein>
<dbReference type="GO" id="GO:0009252">
    <property type="term" value="P:peptidoglycan biosynthetic process"/>
    <property type="evidence" value="ECO:0007669"/>
    <property type="project" value="UniProtKB-KW"/>
</dbReference>
<organism evidence="12 13">
    <name type="scientific">Microbacterium immunditiarum</name>
    <dbReference type="NCBI Taxonomy" id="337480"/>
    <lineage>
        <taxon>Bacteria</taxon>
        <taxon>Bacillati</taxon>
        <taxon>Actinomycetota</taxon>
        <taxon>Actinomycetes</taxon>
        <taxon>Micrococcales</taxon>
        <taxon>Microbacteriaceae</taxon>
        <taxon>Microbacterium</taxon>
    </lineage>
</organism>
<dbReference type="GO" id="GO:0009002">
    <property type="term" value="F:serine-type D-Ala-D-Ala carboxypeptidase activity"/>
    <property type="evidence" value="ECO:0007669"/>
    <property type="project" value="UniProtKB-EC"/>
</dbReference>
<dbReference type="RefSeq" id="WP_343048579.1">
    <property type="nucleotide sequence ID" value="NZ_JACCBV010000001.1"/>
</dbReference>
<reference evidence="12 13" key="1">
    <citation type="submission" date="2020-07" db="EMBL/GenBank/DDBJ databases">
        <title>Sequencing the genomes of 1000 actinobacteria strains.</title>
        <authorList>
            <person name="Klenk H.-P."/>
        </authorList>
    </citation>
    <scope>NUCLEOTIDE SEQUENCE [LARGE SCALE GENOMIC DNA]</scope>
    <source>
        <strain evidence="12 13">DSM 24662</strain>
    </source>
</reference>
<keyword evidence="6" id="KW-0961">Cell wall biogenesis/degradation</keyword>
<feature type="compositionally biased region" description="Pro residues" evidence="10">
    <location>
        <begin position="1"/>
        <end position="10"/>
    </location>
</feature>
<feature type="active site" description="Proton acceptor" evidence="7">
    <location>
        <position position="316"/>
    </location>
</feature>
<dbReference type="AlphaFoldDB" id="A0A7Y9GKJ7"/>
<feature type="active site" description="Acyl-ester intermediate" evidence="7">
    <location>
        <position position="313"/>
    </location>
</feature>
<feature type="region of interest" description="Disordered" evidence="10">
    <location>
        <begin position="1"/>
        <end position="70"/>
    </location>
</feature>
<evidence type="ECO:0000256" key="7">
    <source>
        <dbReference type="PIRSR" id="PIRSR618044-1"/>
    </source>
</evidence>
<keyword evidence="13" id="KW-1185">Reference proteome</keyword>
<evidence type="ECO:0000256" key="4">
    <source>
        <dbReference type="ARBA" id="ARBA00022960"/>
    </source>
</evidence>
<dbReference type="InterPro" id="IPR018044">
    <property type="entry name" value="Peptidase_S11"/>
</dbReference>
<comment type="similarity">
    <text evidence="1 9">Belongs to the peptidase S11 family.</text>
</comment>
<gene>
    <name evidence="12" type="ORF">BJ991_000197</name>
</gene>
<dbReference type="EC" id="3.4.16.4" evidence="12"/>
<dbReference type="PRINTS" id="PR00725">
    <property type="entry name" value="DADACBPTASE1"/>
</dbReference>
<feature type="compositionally biased region" description="Basic and acidic residues" evidence="10">
    <location>
        <begin position="30"/>
        <end position="39"/>
    </location>
</feature>
<evidence type="ECO:0000256" key="2">
    <source>
        <dbReference type="ARBA" id="ARBA00022729"/>
    </source>
</evidence>
<evidence type="ECO:0000313" key="13">
    <source>
        <dbReference type="Proteomes" id="UP000576969"/>
    </source>
</evidence>
<dbReference type="Proteomes" id="UP000576969">
    <property type="component" value="Unassembled WGS sequence"/>
</dbReference>
<feature type="binding site" evidence="8">
    <location>
        <position position="480"/>
    </location>
    <ligand>
        <name>substrate</name>
    </ligand>
</feature>
<evidence type="ECO:0000256" key="10">
    <source>
        <dbReference type="SAM" id="MobiDB-lite"/>
    </source>
</evidence>
<keyword evidence="4" id="KW-0133">Cell shape</keyword>
<dbReference type="Gene3D" id="3.40.710.10">
    <property type="entry name" value="DD-peptidase/beta-lactamase superfamily"/>
    <property type="match status" value="1"/>
</dbReference>
<evidence type="ECO:0000313" key="12">
    <source>
        <dbReference type="EMBL" id="NYE18169.1"/>
    </source>
</evidence>
<sequence>MSLADTPPPSRRALRAARMEASGSATGPEGPDKTPKEPIVEAGAAGLGEGPIESVPDAAPPAPAEPFVAPPMSAAPAAASAESVFGAPSPVGTDSGPLQLEDLFGLGDGEERPARSTVTRPNYARTSAPEPVFAFTASAAPVSPTSPVESVPAAEPTLTMPRAREAEVAPVTATQTLATSGDEEPAERSRVALTWVDEASVALGWRVGPDLATATSPYVPVENDLLANPPRRSPFRPGVLAPAGATAAFLAAYAATTLLWPLHAVAPTVESIQVESVPAAATALPWPGVGGAAVSVRGVGAVASSADAVPMASITKVVTALVVLEEMPLSPGEQGPEFRFGWGDRSRYWNYRANGESALDVPVGGSLTQYQLLEGMLIGSANNYADRLAGNLWPSDSVFADAAMRWLTAHGVNGVTVVEPTGMDPGNTASPDSLLVLADKALANPVIAEIVAKPSVELPGAGLVENTNGLLADPGVIGIKTGTLDMWNLLSAKNLTIGDTVVRVTASVLGQPDDGARLQASRALYAQVEQELQPRPSVAAGTTAGIVETKWGEQVDIVTAGDASVILWNGGAATVESTFSLGESREKGDKVGTLSVAGPLDSTEVELELAEEVEGPSAWWRLTHPLDLFGLSG</sequence>
<feature type="active site" evidence="7">
    <location>
        <position position="380"/>
    </location>
</feature>
<evidence type="ECO:0000256" key="1">
    <source>
        <dbReference type="ARBA" id="ARBA00007164"/>
    </source>
</evidence>
<evidence type="ECO:0000256" key="5">
    <source>
        <dbReference type="ARBA" id="ARBA00022984"/>
    </source>
</evidence>
<keyword evidence="12" id="KW-0645">Protease</keyword>
<evidence type="ECO:0000256" key="3">
    <source>
        <dbReference type="ARBA" id="ARBA00022801"/>
    </source>
</evidence>